<proteinExistence type="predicted"/>
<keyword evidence="4" id="KW-0762">Sugar transport</keyword>
<evidence type="ECO:0000256" key="5">
    <source>
        <dbReference type="ARBA" id="ARBA00022679"/>
    </source>
</evidence>
<comment type="caution">
    <text evidence="9">The sequence shown here is derived from an EMBL/GenBank/DDBJ whole genome shotgun (WGS) entry which is preliminary data.</text>
</comment>
<dbReference type="GO" id="GO:0016301">
    <property type="term" value="F:kinase activity"/>
    <property type="evidence" value="ECO:0007669"/>
    <property type="project" value="UniProtKB-KW"/>
</dbReference>
<dbReference type="OrthoDB" id="9788818at2"/>
<evidence type="ECO:0000313" key="9">
    <source>
        <dbReference type="EMBL" id="KRN95780.1"/>
    </source>
</evidence>
<dbReference type="GO" id="GO:0005737">
    <property type="term" value="C:cytoplasm"/>
    <property type="evidence" value="ECO:0007669"/>
    <property type="project" value="UniProtKB-SubCell"/>
</dbReference>
<gene>
    <name evidence="9" type="ORF">IV57_GL001955</name>
</gene>
<dbReference type="Pfam" id="PF03830">
    <property type="entry name" value="PTSIIB_sorb"/>
    <property type="match status" value="1"/>
</dbReference>
<dbReference type="EMBL" id="JQCF01000043">
    <property type="protein sequence ID" value="KRN95780.1"/>
    <property type="molecule type" value="Genomic_DNA"/>
</dbReference>
<evidence type="ECO:0000313" key="10">
    <source>
        <dbReference type="Proteomes" id="UP000051006"/>
    </source>
</evidence>
<evidence type="ECO:0000256" key="6">
    <source>
        <dbReference type="ARBA" id="ARBA00022683"/>
    </source>
</evidence>
<accession>A0A0R2LBH1</accession>
<sequence>MIKFCRIDHRLLHGQVIFSWTKSEGIERIIVIDDMAANDEFKKMSLSLSKPTGVKLNIFSVDTAIKNISKIKKLPEKVMLIFGNTHSTLLFAKEYKDLKQINYGGIPEKEGSKKFSNTIALTDKEIQESKELSDMGINLYMQQIPTTKKEELNDKL</sequence>
<dbReference type="InterPro" id="IPR036667">
    <property type="entry name" value="PTS_IIB_sorbose-sp_sf"/>
</dbReference>
<dbReference type="STRING" id="993692.IV57_GL001955"/>
<dbReference type="GO" id="GO:0009401">
    <property type="term" value="P:phosphoenolpyruvate-dependent sugar phosphotransferase system"/>
    <property type="evidence" value="ECO:0007669"/>
    <property type="project" value="UniProtKB-KW"/>
</dbReference>
<keyword evidence="3" id="KW-0963">Cytoplasm</keyword>
<keyword evidence="7" id="KW-0418">Kinase</keyword>
<protein>
    <submittedName>
        <fullName evidence="9">PTS system sorbose subfamily IIB component</fullName>
    </submittedName>
</protein>
<dbReference type="PROSITE" id="PS51101">
    <property type="entry name" value="PTS_EIIB_TYPE_4"/>
    <property type="match status" value="1"/>
</dbReference>
<organism evidence="9 10">
    <name type="scientific">Companilactobacillus kimchiensis</name>
    <dbReference type="NCBI Taxonomy" id="993692"/>
    <lineage>
        <taxon>Bacteria</taxon>
        <taxon>Bacillati</taxon>
        <taxon>Bacillota</taxon>
        <taxon>Bacilli</taxon>
        <taxon>Lactobacillales</taxon>
        <taxon>Lactobacillaceae</taxon>
        <taxon>Companilactobacillus</taxon>
    </lineage>
</organism>
<keyword evidence="6" id="KW-0598">Phosphotransferase system</keyword>
<comment type="subcellular location">
    <subcellularLocation>
        <location evidence="1">Cytoplasm</location>
    </subcellularLocation>
</comment>
<keyword evidence="2" id="KW-0813">Transport</keyword>
<dbReference type="InterPro" id="IPR004720">
    <property type="entry name" value="PTS_IIB_sorbose-sp"/>
</dbReference>
<evidence type="ECO:0000256" key="2">
    <source>
        <dbReference type="ARBA" id="ARBA00022448"/>
    </source>
</evidence>
<dbReference type="Proteomes" id="UP000051006">
    <property type="component" value="Unassembled WGS sequence"/>
</dbReference>
<evidence type="ECO:0000256" key="4">
    <source>
        <dbReference type="ARBA" id="ARBA00022597"/>
    </source>
</evidence>
<keyword evidence="10" id="KW-1185">Reference proteome</keyword>
<dbReference type="AlphaFoldDB" id="A0A0R2LBH1"/>
<evidence type="ECO:0000256" key="1">
    <source>
        <dbReference type="ARBA" id="ARBA00004496"/>
    </source>
</evidence>
<dbReference type="PATRIC" id="fig|993692.3.peg.1988"/>
<name>A0A0R2LBH1_9LACO</name>
<evidence type="ECO:0000256" key="7">
    <source>
        <dbReference type="ARBA" id="ARBA00022777"/>
    </source>
</evidence>
<dbReference type="GO" id="GO:0008982">
    <property type="term" value="F:protein-N(PI)-phosphohistidine-sugar phosphotransferase activity"/>
    <property type="evidence" value="ECO:0007669"/>
    <property type="project" value="InterPro"/>
</dbReference>
<evidence type="ECO:0000256" key="3">
    <source>
        <dbReference type="ARBA" id="ARBA00022490"/>
    </source>
</evidence>
<dbReference type="SUPFAM" id="SSF52728">
    <property type="entry name" value="PTS IIb component"/>
    <property type="match status" value="1"/>
</dbReference>
<feature type="domain" description="PTS EIIB type-4" evidence="8">
    <location>
        <begin position="1"/>
        <end position="156"/>
    </location>
</feature>
<dbReference type="RefSeq" id="WP_057881836.1">
    <property type="nucleotide sequence ID" value="NZ_JQCF01000043.1"/>
</dbReference>
<keyword evidence="5" id="KW-0808">Transferase</keyword>
<reference evidence="9 10" key="1">
    <citation type="journal article" date="2015" name="Genome Announc.">
        <title>Expanding the biotechnology potential of lactobacilli through comparative genomics of 213 strains and associated genera.</title>
        <authorList>
            <person name="Sun Z."/>
            <person name="Harris H.M."/>
            <person name="McCann A."/>
            <person name="Guo C."/>
            <person name="Argimon S."/>
            <person name="Zhang W."/>
            <person name="Yang X."/>
            <person name="Jeffery I.B."/>
            <person name="Cooney J.C."/>
            <person name="Kagawa T.F."/>
            <person name="Liu W."/>
            <person name="Song Y."/>
            <person name="Salvetti E."/>
            <person name="Wrobel A."/>
            <person name="Rasinkangas P."/>
            <person name="Parkhill J."/>
            <person name="Rea M.C."/>
            <person name="O'Sullivan O."/>
            <person name="Ritari J."/>
            <person name="Douillard F.P."/>
            <person name="Paul Ross R."/>
            <person name="Yang R."/>
            <person name="Briner A.E."/>
            <person name="Felis G.E."/>
            <person name="de Vos W.M."/>
            <person name="Barrangou R."/>
            <person name="Klaenhammer T.R."/>
            <person name="Caufield P.W."/>
            <person name="Cui Y."/>
            <person name="Zhang H."/>
            <person name="O'Toole P.W."/>
        </authorList>
    </citation>
    <scope>NUCLEOTIDE SEQUENCE [LARGE SCALE GENOMIC DNA]</scope>
    <source>
        <strain evidence="9 10">DSM 24716</strain>
    </source>
</reference>
<dbReference type="Gene3D" id="3.40.35.10">
    <property type="entry name" value="Phosphotransferase system, sorbose subfamily IIB component"/>
    <property type="match status" value="1"/>
</dbReference>
<evidence type="ECO:0000259" key="8">
    <source>
        <dbReference type="PROSITE" id="PS51101"/>
    </source>
</evidence>